<proteinExistence type="predicted"/>
<feature type="transmembrane region" description="Helical" evidence="2">
    <location>
        <begin position="36"/>
        <end position="55"/>
    </location>
</feature>
<feature type="region of interest" description="Disordered" evidence="1">
    <location>
        <begin position="398"/>
        <end position="422"/>
    </location>
</feature>
<feature type="transmembrane region" description="Helical" evidence="2">
    <location>
        <begin position="290"/>
        <end position="310"/>
    </location>
</feature>
<keyword evidence="2" id="KW-0472">Membrane</keyword>
<feature type="compositionally biased region" description="Polar residues" evidence="1">
    <location>
        <begin position="1"/>
        <end position="10"/>
    </location>
</feature>
<protein>
    <submittedName>
        <fullName evidence="4">Acyltransferase</fullName>
        <ecNumber evidence="4">2.3.1.-</ecNumber>
    </submittedName>
</protein>
<feature type="transmembrane region" description="Helical" evidence="2">
    <location>
        <begin position="251"/>
        <end position="270"/>
    </location>
</feature>
<feature type="transmembrane region" description="Helical" evidence="2">
    <location>
        <begin position="181"/>
        <end position="199"/>
    </location>
</feature>
<dbReference type="Pfam" id="PF01757">
    <property type="entry name" value="Acyl_transf_3"/>
    <property type="match status" value="1"/>
</dbReference>
<sequence length="422" mass="44138">MSTVQRQQAPVTRHRDVDGRDRGIDGRDRGIDGLRAYAIGGVVLGHWLVTALVLAPGGALRPASPLIAMPELVPATWLFETLGLFFFVSGYGSARSLRSATDRGLGTADWLRRRLGRLVRPVLLLLGGWMAALAVAAMLGTPAATLRTAAMLVVSPLWFLLPMVVLIVLTGPLSRALHRYGPLRLSIAAVALVALGDLAGRNLSDTRNWPVPLPGDGSWRVPVAVLAAWLVPYLLGMALAGGRLGDRRTGWWLLLGGAAGMTGLVLYGGYPASAVGVPGDGMSNLDPPSLFAVSLALAQIGVAVLIRPALAGWLARPRRWRPVHRLNTAAMAVYLWHQSILLGVTALAALVARLAGAGAVPGLHSAPDGPGWVLARLAWLPLLGLVLAVLVGRPARPVPGSPPPRVGNPSTGFTPTGGAGVR</sequence>
<feature type="transmembrane region" description="Helical" evidence="2">
    <location>
        <begin position="331"/>
        <end position="352"/>
    </location>
</feature>
<feature type="region of interest" description="Disordered" evidence="1">
    <location>
        <begin position="1"/>
        <end position="24"/>
    </location>
</feature>
<reference evidence="5" key="1">
    <citation type="journal article" date="2019" name="Int. J. Syst. Evol. Microbiol.">
        <title>The Global Catalogue of Microorganisms (GCM) 10K type strain sequencing project: providing services to taxonomists for standard genome sequencing and annotation.</title>
        <authorList>
            <consortium name="The Broad Institute Genomics Platform"/>
            <consortium name="The Broad Institute Genome Sequencing Center for Infectious Disease"/>
            <person name="Wu L."/>
            <person name="Ma J."/>
        </authorList>
    </citation>
    <scope>NUCLEOTIDE SEQUENCE [LARGE SCALE GENOMIC DNA]</scope>
    <source>
        <strain evidence="5">ZS-35-S2</strain>
    </source>
</reference>
<feature type="domain" description="Acyltransferase 3" evidence="3">
    <location>
        <begin position="29"/>
        <end position="364"/>
    </location>
</feature>
<evidence type="ECO:0000256" key="2">
    <source>
        <dbReference type="SAM" id="Phobius"/>
    </source>
</evidence>
<dbReference type="EMBL" id="JBHSPR010000037">
    <property type="protein sequence ID" value="MFC6021002.1"/>
    <property type="molecule type" value="Genomic_DNA"/>
</dbReference>
<dbReference type="RefSeq" id="WP_377428752.1">
    <property type="nucleotide sequence ID" value="NZ_JBHSPR010000037.1"/>
</dbReference>
<keyword evidence="4" id="KW-0808">Transferase</keyword>
<dbReference type="InterPro" id="IPR002656">
    <property type="entry name" value="Acyl_transf_3_dom"/>
</dbReference>
<evidence type="ECO:0000256" key="1">
    <source>
        <dbReference type="SAM" id="MobiDB-lite"/>
    </source>
</evidence>
<feature type="transmembrane region" description="Helical" evidence="2">
    <location>
        <begin position="219"/>
        <end position="239"/>
    </location>
</feature>
<gene>
    <name evidence="4" type="ORF">ACFP2T_33125</name>
</gene>
<feature type="transmembrane region" description="Helical" evidence="2">
    <location>
        <begin position="122"/>
        <end position="143"/>
    </location>
</feature>
<keyword evidence="2" id="KW-1133">Transmembrane helix</keyword>
<keyword evidence="5" id="KW-1185">Reference proteome</keyword>
<evidence type="ECO:0000313" key="4">
    <source>
        <dbReference type="EMBL" id="MFC6021002.1"/>
    </source>
</evidence>
<evidence type="ECO:0000313" key="5">
    <source>
        <dbReference type="Proteomes" id="UP001596203"/>
    </source>
</evidence>
<feature type="compositionally biased region" description="Basic and acidic residues" evidence="1">
    <location>
        <begin position="13"/>
        <end position="24"/>
    </location>
</feature>
<keyword evidence="2" id="KW-0812">Transmembrane</keyword>
<organism evidence="4 5">
    <name type="scientific">Plantactinospora solaniradicis</name>
    <dbReference type="NCBI Taxonomy" id="1723736"/>
    <lineage>
        <taxon>Bacteria</taxon>
        <taxon>Bacillati</taxon>
        <taxon>Actinomycetota</taxon>
        <taxon>Actinomycetes</taxon>
        <taxon>Micromonosporales</taxon>
        <taxon>Micromonosporaceae</taxon>
        <taxon>Plantactinospora</taxon>
    </lineage>
</organism>
<accession>A0ABW1KGZ6</accession>
<feature type="transmembrane region" description="Helical" evidence="2">
    <location>
        <begin position="372"/>
        <end position="391"/>
    </location>
</feature>
<feature type="transmembrane region" description="Helical" evidence="2">
    <location>
        <begin position="75"/>
        <end position="94"/>
    </location>
</feature>
<feature type="transmembrane region" description="Helical" evidence="2">
    <location>
        <begin position="149"/>
        <end position="169"/>
    </location>
</feature>
<dbReference type="GO" id="GO:0016746">
    <property type="term" value="F:acyltransferase activity"/>
    <property type="evidence" value="ECO:0007669"/>
    <property type="project" value="UniProtKB-KW"/>
</dbReference>
<comment type="caution">
    <text evidence="4">The sequence shown here is derived from an EMBL/GenBank/DDBJ whole genome shotgun (WGS) entry which is preliminary data.</text>
</comment>
<evidence type="ECO:0000259" key="3">
    <source>
        <dbReference type="Pfam" id="PF01757"/>
    </source>
</evidence>
<keyword evidence="4" id="KW-0012">Acyltransferase</keyword>
<dbReference type="EC" id="2.3.1.-" evidence="4"/>
<dbReference type="Proteomes" id="UP001596203">
    <property type="component" value="Unassembled WGS sequence"/>
</dbReference>
<name>A0ABW1KGZ6_9ACTN</name>